<accession>A0A1S6U666</accession>
<dbReference type="EMBL" id="CP017258">
    <property type="protein sequence ID" value="AQW87165.1"/>
    <property type="molecule type" value="Genomic_DNA"/>
</dbReference>
<dbReference type="Proteomes" id="UP000190868">
    <property type="component" value="Chromosome"/>
</dbReference>
<keyword evidence="2" id="KW-1185">Reference proteome</keyword>
<dbReference type="AlphaFoldDB" id="A0A1S6U666"/>
<organism evidence="1 2">
    <name type="scientific">Campylobacter pinnipediorum subsp. caledonicus</name>
    <dbReference type="NCBI Taxonomy" id="1874362"/>
    <lineage>
        <taxon>Bacteria</taxon>
        <taxon>Pseudomonadati</taxon>
        <taxon>Campylobacterota</taxon>
        <taxon>Epsilonproteobacteria</taxon>
        <taxon>Campylobacterales</taxon>
        <taxon>Campylobacteraceae</taxon>
        <taxon>Campylobacter</taxon>
    </lineage>
</organism>
<gene>
    <name evidence="1" type="ORF">CPIN18021_0318</name>
</gene>
<evidence type="ECO:0000313" key="1">
    <source>
        <dbReference type="EMBL" id="AQW87165.1"/>
    </source>
</evidence>
<dbReference type="RefSeq" id="WP_078424262.1">
    <property type="nucleotide sequence ID" value="NZ_CP017258.1"/>
</dbReference>
<evidence type="ECO:0000313" key="2">
    <source>
        <dbReference type="Proteomes" id="UP000190868"/>
    </source>
</evidence>
<sequence length="476" mass="54000">MGKDVVYLQELLSNAKDGFEKYKPSFDKLNSAYLLNLEQEQITSLAKRNKSRIYIPKINAKAKRISDSLSETYFNNDTFAKLQTYINSKQEVIDKWQEALDIYTDMLKLYNTFAPIFQKIPFLGTSVAKVYWSGDMPIIEEIELDEIYFDPNAKSPRDVRYIVNKLILTADDLLALAKRKIFKKEQVLLSLDDIEFKPYERFEVYDIYEQINGEWEVSTLFNETLLREGIKLKDGQPFIFGYMTPQVRDFNEQDFVCVYGEPPLASILPLQDEINITRNSIIDGINMALKPKIVVNTSANVTREQIETIGLPIFTNEPTALQVLPAPNLNVAQLAVSLIDQEMSEASGVSPQQNGASTYRKETATMASIMANEGSVRIQGYIRTFNETFFEPIFERLAKLVWKYGNADFFAGYSRDEIPSFAVSLNTGIGALNKEVQKQGLMEAMGAIGNQLGVCLQLQDMEGAMQLKKANGKILR</sequence>
<name>A0A1S6U666_9BACT</name>
<dbReference type="InterPro" id="IPR056909">
    <property type="entry name" value="SU10_portal"/>
</dbReference>
<dbReference type="Pfam" id="PF23899">
    <property type="entry name" value="SU10_portal"/>
    <property type="match status" value="1"/>
</dbReference>
<reference evidence="2" key="1">
    <citation type="submission" date="2016-09" db="EMBL/GenBank/DDBJ databases">
        <title>Comparative genomics of the Campylobacter concisus group.</title>
        <authorList>
            <person name="Miller W.G."/>
            <person name="Yee E."/>
            <person name="Chapman M.H."/>
            <person name="Huynh S."/>
            <person name="Bono J.L."/>
            <person name="On S.L.W."/>
            <person name="StLeger J."/>
            <person name="Foster G."/>
            <person name="Parker C.T."/>
        </authorList>
    </citation>
    <scope>NUCLEOTIDE SEQUENCE [LARGE SCALE GENOMIC DNA]</scope>
    <source>
        <strain evidence="2">RM18021</strain>
    </source>
</reference>
<proteinExistence type="predicted"/>
<protein>
    <submittedName>
        <fullName evidence="1">Bacteriophage head to tail connecting protein</fullName>
    </submittedName>
</protein>